<dbReference type="KEGG" id="ole:K0B96_07960"/>
<accession>A0A8F9XIL5</accession>
<dbReference type="RefSeq" id="WP_220165845.1">
    <property type="nucleotide sequence ID" value="NZ_CP080507.1"/>
</dbReference>
<evidence type="ECO:0000256" key="4">
    <source>
        <dbReference type="ARBA" id="ARBA00022777"/>
    </source>
</evidence>
<gene>
    <name evidence="7" type="ORF">K0B96_07960</name>
</gene>
<name>A0A8F9XIL5_9BACT</name>
<dbReference type="PANTHER" id="PTHR43711:SF31">
    <property type="entry name" value="HISTIDINE KINASE"/>
    <property type="match status" value="1"/>
</dbReference>
<keyword evidence="5" id="KW-0902">Two-component regulatory system</keyword>
<keyword evidence="4 7" id="KW-0418">Kinase</keyword>
<dbReference type="InterPro" id="IPR003594">
    <property type="entry name" value="HATPase_dom"/>
</dbReference>
<dbReference type="SMART" id="SM00387">
    <property type="entry name" value="HATPase_c"/>
    <property type="match status" value="1"/>
</dbReference>
<evidence type="ECO:0000256" key="5">
    <source>
        <dbReference type="ARBA" id="ARBA00023012"/>
    </source>
</evidence>
<dbReference type="Gene3D" id="3.30.565.10">
    <property type="entry name" value="Histidine kinase-like ATPase, C-terminal domain"/>
    <property type="match status" value="1"/>
</dbReference>
<reference evidence="7" key="1">
    <citation type="submission" date="2021-08" db="EMBL/GenBank/DDBJ databases">
        <title>Genome of a novel bacterium of the phylum Verrucomicrobia, Oleiharenicola sp. KSB-15.</title>
        <authorList>
            <person name="Chung J.-H."/>
            <person name="Ahn J.-H."/>
            <person name="Yoon Y."/>
            <person name="Kim D.-Y."/>
            <person name="An S.-H."/>
            <person name="Park I."/>
            <person name="Yeon J."/>
        </authorList>
    </citation>
    <scope>NUCLEOTIDE SEQUENCE</scope>
    <source>
        <strain evidence="7">KSB-15</strain>
    </source>
</reference>
<evidence type="ECO:0000256" key="3">
    <source>
        <dbReference type="ARBA" id="ARBA00022679"/>
    </source>
</evidence>
<dbReference type="EC" id="2.7.13.3" evidence="2"/>
<feature type="domain" description="Histidine kinase" evidence="6">
    <location>
        <begin position="1"/>
        <end position="168"/>
    </location>
</feature>
<dbReference type="GO" id="GO:0004673">
    <property type="term" value="F:protein histidine kinase activity"/>
    <property type="evidence" value="ECO:0007669"/>
    <property type="project" value="UniProtKB-EC"/>
</dbReference>
<dbReference type="SUPFAM" id="SSF55874">
    <property type="entry name" value="ATPase domain of HSP90 chaperone/DNA topoisomerase II/histidine kinase"/>
    <property type="match status" value="1"/>
</dbReference>
<sequence>MDRLITDALVYSKTVREELMLGPVEPASLLRGMIESYPIFQSPQAQIELDEALPAVWGNEAALTQCFSNLLGNAIKFVPRGRAPKVKVSAEQSGGRVRLWFEDNGIGIPQEMHARIFMMFQRASREFEGTGIGLALVRKAAERMGGRVGVESAPGQGSRFWVELKAAVES</sequence>
<evidence type="ECO:0000259" key="6">
    <source>
        <dbReference type="PROSITE" id="PS50109"/>
    </source>
</evidence>
<dbReference type="Pfam" id="PF02518">
    <property type="entry name" value="HATPase_c"/>
    <property type="match status" value="1"/>
</dbReference>
<evidence type="ECO:0000313" key="8">
    <source>
        <dbReference type="Proteomes" id="UP000825051"/>
    </source>
</evidence>
<evidence type="ECO:0000256" key="1">
    <source>
        <dbReference type="ARBA" id="ARBA00000085"/>
    </source>
</evidence>
<dbReference type="InterPro" id="IPR005467">
    <property type="entry name" value="His_kinase_dom"/>
</dbReference>
<dbReference type="InterPro" id="IPR004358">
    <property type="entry name" value="Sig_transdc_His_kin-like_C"/>
</dbReference>
<dbReference type="InterPro" id="IPR036890">
    <property type="entry name" value="HATPase_C_sf"/>
</dbReference>
<organism evidence="7 8">
    <name type="scientific">Horticoccus luteus</name>
    <dbReference type="NCBI Taxonomy" id="2862869"/>
    <lineage>
        <taxon>Bacteria</taxon>
        <taxon>Pseudomonadati</taxon>
        <taxon>Verrucomicrobiota</taxon>
        <taxon>Opitutia</taxon>
        <taxon>Opitutales</taxon>
        <taxon>Opitutaceae</taxon>
        <taxon>Horticoccus</taxon>
    </lineage>
</organism>
<evidence type="ECO:0000256" key="2">
    <source>
        <dbReference type="ARBA" id="ARBA00012438"/>
    </source>
</evidence>
<comment type="catalytic activity">
    <reaction evidence="1">
        <text>ATP + protein L-histidine = ADP + protein N-phospho-L-histidine.</text>
        <dbReference type="EC" id="2.7.13.3"/>
    </reaction>
</comment>
<dbReference type="InterPro" id="IPR050736">
    <property type="entry name" value="Sensor_HK_Regulatory"/>
</dbReference>
<keyword evidence="3" id="KW-0808">Transferase</keyword>
<protein>
    <recommendedName>
        <fullName evidence="2">histidine kinase</fullName>
        <ecNumber evidence="2">2.7.13.3</ecNumber>
    </recommendedName>
</protein>
<proteinExistence type="predicted"/>
<evidence type="ECO:0000313" key="7">
    <source>
        <dbReference type="EMBL" id="QYM80530.1"/>
    </source>
</evidence>
<dbReference type="EMBL" id="CP080507">
    <property type="protein sequence ID" value="QYM80530.1"/>
    <property type="molecule type" value="Genomic_DNA"/>
</dbReference>
<dbReference type="AlphaFoldDB" id="A0A8F9XIL5"/>
<dbReference type="GO" id="GO:0000160">
    <property type="term" value="P:phosphorelay signal transduction system"/>
    <property type="evidence" value="ECO:0007669"/>
    <property type="project" value="UniProtKB-KW"/>
</dbReference>
<dbReference type="PROSITE" id="PS50109">
    <property type="entry name" value="HIS_KIN"/>
    <property type="match status" value="1"/>
</dbReference>
<dbReference type="PANTHER" id="PTHR43711">
    <property type="entry name" value="TWO-COMPONENT HISTIDINE KINASE"/>
    <property type="match status" value="1"/>
</dbReference>
<keyword evidence="8" id="KW-1185">Reference proteome</keyword>
<dbReference type="Proteomes" id="UP000825051">
    <property type="component" value="Chromosome"/>
</dbReference>
<dbReference type="PRINTS" id="PR00344">
    <property type="entry name" value="BCTRLSENSOR"/>
</dbReference>